<dbReference type="Gene3D" id="3.90.25.10">
    <property type="entry name" value="UDP-galactose 4-epimerase, domain 1"/>
    <property type="match status" value="1"/>
</dbReference>
<dbReference type="CDD" id="cd05238">
    <property type="entry name" value="Gne_like_SDR_e"/>
    <property type="match status" value="1"/>
</dbReference>
<accession>A0ABX7BET1</accession>
<organism evidence="4 5">
    <name type="scientific">Skermanella cutis</name>
    <dbReference type="NCBI Taxonomy" id="2775420"/>
    <lineage>
        <taxon>Bacteria</taxon>
        <taxon>Pseudomonadati</taxon>
        <taxon>Pseudomonadota</taxon>
        <taxon>Alphaproteobacteria</taxon>
        <taxon>Rhodospirillales</taxon>
        <taxon>Azospirillaceae</taxon>
        <taxon>Skermanella</taxon>
    </lineage>
</organism>
<reference evidence="4" key="1">
    <citation type="submission" date="2021-02" db="EMBL/GenBank/DDBJ databases">
        <title>Skermanella TT6 skin isolate.</title>
        <authorList>
            <person name="Lee K."/>
            <person name="Ganzorig M."/>
        </authorList>
    </citation>
    <scope>NUCLEOTIDE SEQUENCE</scope>
    <source>
        <strain evidence="4">TT6</strain>
    </source>
</reference>
<evidence type="ECO:0000256" key="1">
    <source>
        <dbReference type="ARBA" id="ARBA00022857"/>
    </source>
</evidence>
<feature type="domain" description="NAD-dependent epimerase/dehydratase" evidence="3">
    <location>
        <begin position="4"/>
        <end position="199"/>
    </location>
</feature>
<keyword evidence="5" id="KW-1185">Reference proteome</keyword>
<name>A0ABX7BET1_9PROT</name>
<dbReference type="InterPro" id="IPR001509">
    <property type="entry name" value="Epimerase_deHydtase"/>
</dbReference>
<proteinExistence type="predicted"/>
<protein>
    <submittedName>
        <fullName evidence="4">SDR family oxidoreductase</fullName>
    </submittedName>
</protein>
<evidence type="ECO:0000256" key="2">
    <source>
        <dbReference type="ARBA" id="ARBA00023277"/>
    </source>
</evidence>
<evidence type="ECO:0000313" key="5">
    <source>
        <dbReference type="Proteomes" id="UP000595197"/>
    </source>
</evidence>
<dbReference type="Proteomes" id="UP000595197">
    <property type="component" value="Chromosome"/>
</dbReference>
<dbReference type="Gene3D" id="3.40.50.720">
    <property type="entry name" value="NAD(P)-binding Rossmann-like Domain"/>
    <property type="match status" value="1"/>
</dbReference>
<evidence type="ECO:0000259" key="3">
    <source>
        <dbReference type="Pfam" id="PF01370"/>
    </source>
</evidence>
<dbReference type="PANTHER" id="PTHR43103">
    <property type="entry name" value="NUCLEOSIDE-DIPHOSPHATE-SUGAR EPIMERASE"/>
    <property type="match status" value="1"/>
</dbReference>
<keyword evidence="2" id="KW-0119">Carbohydrate metabolism</keyword>
<dbReference type="InterPro" id="IPR050005">
    <property type="entry name" value="DenD"/>
</dbReference>
<dbReference type="PANTHER" id="PTHR43103:SF3">
    <property type="entry name" value="ADP-L-GLYCERO-D-MANNO-HEPTOSE-6-EPIMERASE"/>
    <property type="match status" value="1"/>
</dbReference>
<gene>
    <name evidence="4" type="ORF">IGS68_11465</name>
</gene>
<dbReference type="InterPro" id="IPR036291">
    <property type="entry name" value="NAD(P)-bd_dom_sf"/>
</dbReference>
<sequence>MKLVVTGGAGFLGARLIGTLLSQGAAPGFPEFSSIVSADLAPCPVTDPRVRSVIGNIADKDFVESIVTPDVVAVYHLAAVVSGQAEADFDLGMAVNLDGTRTLLEACRRLPKPPRFVFASSLAVFGGKLPDLVPDDIAVMPQSSYGAQKAIGELLVNDFSRKGFVDGRVCRLPTIVVRPGKPNAAASSFASGIIREPLAGVESVCPVPAGTRLWISSPATVIANLIHAGSVEGARFEGHRTVNLPGLSVTVAEMLESLERVGGKEARARVGFREDDRVKNIVLSWPGDFDVSRGLSLGFRQDGDFDSVVRSHMGDHGL</sequence>
<dbReference type="RefSeq" id="WP_201080037.1">
    <property type="nucleotide sequence ID" value="NZ_CP067420.1"/>
</dbReference>
<dbReference type="EMBL" id="CP067420">
    <property type="protein sequence ID" value="QQP91773.1"/>
    <property type="molecule type" value="Genomic_DNA"/>
</dbReference>
<dbReference type="Pfam" id="PF01370">
    <property type="entry name" value="Epimerase"/>
    <property type="match status" value="1"/>
</dbReference>
<dbReference type="SUPFAM" id="SSF51735">
    <property type="entry name" value="NAD(P)-binding Rossmann-fold domains"/>
    <property type="match status" value="1"/>
</dbReference>
<keyword evidence="1" id="KW-0521">NADP</keyword>
<dbReference type="NCBIfam" id="NF043036">
    <property type="entry name" value="ErythonDh"/>
    <property type="match status" value="1"/>
</dbReference>
<evidence type="ECO:0000313" key="4">
    <source>
        <dbReference type="EMBL" id="QQP91773.1"/>
    </source>
</evidence>